<gene>
    <name evidence="12" type="ORF">C1704_03960</name>
</gene>
<dbReference type="AlphaFoldDB" id="A0A2S5SXI4"/>
<evidence type="ECO:0000256" key="5">
    <source>
        <dbReference type="ARBA" id="ARBA00022597"/>
    </source>
</evidence>
<dbReference type="OrthoDB" id="9814458at2"/>
<evidence type="ECO:0000256" key="6">
    <source>
        <dbReference type="ARBA" id="ARBA00022692"/>
    </source>
</evidence>
<evidence type="ECO:0000256" key="1">
    <source>
        <dbReference type="ARBA" id="ARBA00004651"/>
    </source>
</evidence>
<evidence type="ECO:0000256" key="9">
    <source>
        <dbReference type="ARBA" id="ARBA00023136"/>
    </source>
</evidence>
<evidence type="ECO:0000313" key="12">
    <source>
        <dbReference type="EMBL" id="PPE67328.1"/>
    </source>
</evidence>
<proteinExistence type="inferred from homology"/>
<keyword evidence="9 10" id="KW-0472">Membrane</keyword>
<dbReference type="EMBL" id="PSNX01000003">
    <property type="protein sequence ID" value="PPE67328.1"/>
    <property type="molecule type" value="Genomic_DNA"/>
</dbReference>
<dbReference type="RefSeq" id="WP_104301209.1">
    <property type="nucleotide sequence ID" value="NZ_PSNX01000003.1"/>
</dbReference>
<keyword evidence="4" id="KW-1003">Cell membrane</keyword>
<keyword evidence="3" id="KW-0813">Transport</keyword>
<evidence type="ECO:0000259" key="11">
    <source>
        <dbReference type="Pfam" id="PF01061"/>
    </source>
</evidence>
<keyword evidence="6 10" id="KW-0812">Transmembrane</keyword>
<dbReference type="GO" id="GO:0015920">
    <property type="term" value="P:lipopolysaccharide transport"/>
    <property type="evidence" value="ECO:0007669"/>
    <property type="project" value="TreeGrafter"/>
</dbReference>
<feature type="domain" description="ABC-2 type transporter transmembrane" evidence="11">
    <location>
        <begin position="20"/>
        <end position="227"/>
    </location>
</feature>
<evidence type="ECO:0000256" key="2">
    <source>
        <dbReference type="ARBA" id="ARBA00007783"/>
    </source>
</evidence>
<evidence type="ECO:0000313" key="13">
    <source>
        <dbReference type="Proteomes" id="UP000238605"/>
    </source>
</evidence>
<protein>
    <submittedName>
        <fullName evidence="12">Sugar ABC transporter permease</fullName>
    </submittedName>
</protein>
<keyword evidence="8" id="KW-0625">Polysaccharide transport</keyword>
<accession>A0A2S5SXI4</accession>
<comment type="similarity">
    <text evidence="2">Belongs to the ABC-2 integral membrane protein family.</text>
</comment>
<feature type="transmembrane region" description="Helical" evidence="10">
    <location>
        <begin position="117"/>
        <end position="141"/>
    </location>
</feature>
<dbReference type="GO" id="GO:0015774">
    <property type="term" value="P:polysaccharide transport"/>
    <property type="evidence" value="ECO:0007669"/>
    <property type="project" value="UniProtKB-KW"/>
</dbReference>
<dbReference type="Proteomes" id="UP000238605">
    <property type="component" value="Unassembled WGS sequence"/>
</dbReference>
<feature type="transmembrane region" description="Helical" evidence="10">
    <location>
        <begin position="181"/>
        <end position="199"/>
    </location>
</feature>
<evidence type="ECO:0000256" key="8">
    <source>
        <dbReference type="ARBA" id="ARBA00023047"/>
    </source>
</evidence>
<evidence type="ECO:0000256" key="3">
    <source>
        <dbReference type="ARBA" id="ARBA00022448"/>
    </source>
</evidence>
<organism evidence="12 13">
    <name type="scientific">Caldimonas caldifontis</name>
    <dbReference type="NCBI Taxonomy" id="1452508"/>
    <lineage>
        <taxon>Bacteria</taxon>
        <taxon>Pseudomonadati</taxon>
        <taxon>Pseudomonadota</taxon>
        <taxon>Betaproteobacteria</taxon>
        <taxon>Burkholderiales</taxon>
        <taxon>Sphaerotilaceae</taxon>
        <taxon>Caldimonas</taxon>
    </lineage>
</organism>
<evidence type="ECO:0000256" key="7">
    <source>
        <dbReference type="ARBA" id="ARBA00022989"/>
    </source>
</evidence>
<dbReference type="Pfam" id="PF01061">
    <property type="entry name" value="ABC2_membrane"/>
    <property type="match status" value="1"/>
</dbReference>
<keyword evidence="7 10" id="KW-1133">Transmembrane helix</keyword>
<dbReference type="InterPro" id="IPR000412">
    <property type="entry name" value="ABC_2_transport"/>
</dbReference>
<comment type="caution">
    <text evidence="12">The sequence shown here is derived from an EMBL/GenBank/DDBJ whole genome shotgun (WGS) entry which is preliminary data.</text>
</comment>
<evidence type="ECO:0000256" key="4">
    <source>
        <dbReference type="ARBA" id="ARBA00022475"/>
    </source>
</evidence>
<dbReference type="PANTHER" id="PTHR30413">
    <property type="entry name" value="INNER MEMBRANE TRANSPORT PERMEASE"/>
    <property type="match status" value="1"/>
</dbReference>
<dbReference type="GO" id="GO:0140359">
    <property type="term" value="F:ABC-type transporter activity"/>
    <property type="evidence" value="ECO:0007669"/>
    <property type="project" value="InterPro"/>
</dbReference>
<dbReference type="PRINTS" id="PR00164">
    <property type="entry name" value="ABC2TRNSPORT"/>
</dbReference>
<name>A0A2S5SXI4_9BURK</name>
<reference evidence="12 13" key="1">
    <citation type="submission" date="2018-02" db="EMBL/GenBank/DDBJ databases">
        <title>Reclassifiation of [Polyangium] brachysporum DSM 7029 as Guopingzhaonella breviflexa gen. nov., sp. nov., a member of the family Comamonadaceae.</title>
        <authorList>
            <person name="Tang B."/>
        </authorList>
    </citation>
    <scope>NUCLEOTIDE SEQUENCE [LARGE SCALE GENOMIC DNA]</scope>
    <source>
        <strain evidence="12 13">BCRC 80649</strain>
    </source>
</reference>
<feature type="transmembrane region" description="Helical" evidence="10">
    <location>
        <begin position="147"/>
        <end position="169"/>
    </location>
</feature>
<dbReference type="GO" id="GO:0043190">
    <property type="term" value="C:ATP-binding cassette (ABC) transporter complex"/>
    <property type="evidence" value="ECO:0007669"/>
    <property type="project" value="InterPro"/>
</dbReference>
<sequence>MSSGASSSLLQSWAVQRRVIGALLMREILTRYGRHNIGFLWLFVEPMLFTLGVTALWTIAKAAHGSNLPIVAFAITGYSSVLLWRNMPGRCIGAIEPNLSLMYHRNVKVMDVFAARLLLEGAGATMSFIALSVFFTAIGWMDPPEDIVKVMVGWVMLAWFGMSLAILLGSLNERTELVEKFWHPAAYIMFPLSGAAFLVDALPKQAQEFVLLLPMVHGVEYLREGYFGQSIRAHYDLAYMATACLGLSVMGLAVLRRISREVMPE</sequence>
<dbReference type="PANTHER" id="PTHR30413:SF10">
    <property type="entry name" value="CAPSULE POLYSACCHARIDE EXPORT INNER-MEMBRANE PROTEIN CTRC"/>
    <property type="match status" value="1"/>
</dbReference>
<keyword evidence="13" id="KW-1185">Reference proteome</keyword>
<feature type="transmembrane region" description="Helical" evidence="10">
    <location>
        <begin position="39"/>
        <end position="60"/>
    </location>
</feature>
<evidence type="ECO:0000256" key="10">
    <source>
        <dbReference type="SAM" id="Phobius"/>
    </source>
</evidence>
<feature type="transmembrane region" description="Helical" evidence="10">
    <location>
        <begin position="66"/>
        <end position="84"/>
    </location>
</feature>
<dbReference type="InterPro" id="IPR013525">
    <property type="entry name" value="ABC2_TM"/>
</dbReference>
<comment type="subcellular location">
    <subcellularLocation>
        <location evidence="1">Cell membrane</location>
        <topology evidence="1">Multi-pass membrane protein</topology>
    </subcellularLocation>
</comment>
<feature type="transmembrane region" description="Helical" evidence="10">
    <location>
        <begin position="237"/>
        <end position="255"/>
    </location>
</feature>
<keyword evidence="5" id="KW-0762">Sugar transport</keyword>